<dbReference type="Pfam" id="PF02581">
    <property type="entry name" value="TMP-TENI"/>
    <property type="match status" value="1"/>
</dbReference>
<dbReference type="EMBL" id="ARYK01000005">
    <property type="protein sequence ID" value="KCZ91754.1"/>
    <property type="molecule type" value="Genomic_DNA"/>
</dbReference>
<dbReference type="STRING" id="1280950.HJO_11572"/>
<gene>
    <name evidence="2" type="ORF">HJO_11572</name>
</gene>
<evidence type="ECO:0000313" key="2">
    <source>
        <dbReference type="EMBL" id="KCZ91754.1"/>
    </source>
</evidence>
<keyword evidence="3" id="KW-1185">Reference proteome</keyword>
<comment type="caution">
    <text evidence="2">The sequence shown here is derived from an EMBL/GenBank/DDBJ whole genome shotgun (WGS) entry which is preliminary data.</text>
</comment>
<sequence length="208" mass="21603">MAMTLKRQSSQKRKLFAAARIAARHLPPALPPVLFLTDPVRTPDPVTIATMLPPGWGVVFRHFGAPDAAAIAHQLARVCTARKLSLLIAADPALALAVGADGVHWPHARLGQARRWHGRFALMTASAHSRRDLADAAACGIDAALLSQVAGSRSPSARPPLGLLKFRELARAASLPVYGLGGVDTRTAPGVAGVAGLAAIDSLSAAFG</sequence>
<dbReference type="InterPro" id="IPR022998">
    <property type="entry name" value="ThiamineP_synth_TenI"/>
</dbReference>
<dbReference type="AlphaFoldDB" id="A0A059FM67"/>
<dbReference type="InterPro" id="IPR036206">
    <property type="entry name" value="ThiamineP_synth_sf"/>
</dbReference>
<dbReference type="GO" id="GO:0009228">
    <property type="term" value="P:thiamine biosynthetic process"/>
    <property type="evidence" value="ECO:0007669"/>
    <property type="project" value="UniProtKB-KW"/>
</dbReference>
<evidence type="ECO:0000313" key="3">
    <source>
        <dbReference type="Proteomes" id="UP000025171"/>
    </source>
</evidence>
<organism evidence="2 3">
    <name type="scientific">Hyphomonas johnsonii MHS-2</name>
    <dbReference type="NCBI Taxonomy" id="1280950"/>
    <lineage>
        <taxon>Bacteria</taxon>
        <taxon>Pseudomonadati</taxon>
        <taxon>Pseudomonadota</taxon>
        <taxon>Alphaproteobacteria</taxon>
        <taxon>Hyphomonadales</taxon>
        <taxon>Hyphomonadaceae</taxon>
        <taxon>Hyphomonas</taxon>
    </lineage>
</organism>
<dbReference type="eggNOG" id="COG0352">
    <property type="taxonomic scope" value="Bacteria"/>
</dbReference>
<protein>
    <submittedName>
        <fullName evidence="2">Thiamine monophosphate synthase family protein</fullName>
    </submittedName>
</protein>
<dbReference type="Proteomes" id="UP000025171">
    <property type="component" value="Unassembled WGS sequence"/>
</dbReference>
<dbReference type="RefSeq" id="WP_206741850.1">
    <property type="nucleotide sequence ID" value="NZ_ARYK01000005.1"/>
</dbReference>
<dbReference type="CDD" id="cd00564">
    <property type="entry name" value="TMP_TenI"/>
    <property type="match status" value="1"/>
</dbReference>
<evidence type="ECO:0000259" key="1">
    <source>
        <dbReference type="Pfam" id="PF02581"/>
    </source>
</evidence>
<reference evidence="2 3" key="1">
    <citation type="journal article" date="2014" name="Antonie Van Leeuwenhoek">
        <title>Hyphomonas beringensis sp. nov. and Hyphomonas chukchiensis sp. nov., isolated from surface seawater of the Bering Sea and Chukchi Sea.</title>
        <authorList>
            <person name="Li C."/>
            <person name="Lai Q."/>
            <person name="Li G."/>
            <person name="Dong C."/>
            <person name="Wang J."/>
            <person name="Liao Y."/>
            <person name="Shao Z."/>
        </authorList>
    </citation>
    <scope>NUCLEOTIDE SEQUENCE [LARGE SCALE GENOMIC DNA]</scope>
    <source>
        <strain evidence="2 3">MHS-2</strain>
    </source>
</reference>
<name>A0A059FM67_9PROT</name>
<dbReference type="InterPro" id="IPR013785">
    <property type="entry name" value="Aldolase_TIM"/>
</dbReference>
<dbReference type="PATRIC" id="fig|1280950.3.peg.2320"/>
<accession>A0A059FM67</accession>
<feature type="domain" description="Thiamine phosphate synthase/TenI" evidence="1">
    <location>
        <begin position="65"/>
        <end position="201"/>
    </location>
</feature>
<dbReference type="Gene3D" id="3.20.20.70">
    <property type="entry name" value="Aldolase class I"/>
    <property type="match status" value="1"/>
</dbReference>
<dbReference type="SUPFAM" id="SSF51391">
    <property type="entry name" value="Thiamin phosphate synthase"/>
    <property type="match status" value="1"/>
</dbReference>
<proteinExistence type="predicted"/>